<dbReference type="EMBL" id="JACNJZ010000162">
    <property type="protein sequence ID" value="MBC8318454.1"/>
    <property type="molecule type" value="Genomic_DNA"/>
</dbReference>
<dbReference type="Pfam" id="PF17288">
    <property type="entry name" value="Terminase_3C"/>
    <property type="match status" value="1"/>
</dbReference>
<evidence type="ECO:0000259" key="1">
    <source>
        <dbReference type="Pfam" id="PF04466"/>
    </source>
</evidence>
<protein>
    <submittedName>
        <fullName evidence="3">PBSX family phage terminase large subunit</fullName>
    </submittedName>
</protein>
<reference evidence="3 4" key="1">
    <citation type="submission" date="2020-08" db="EMBL/GenBank/DDBJ databases">
        <title>Bridging the membrane lipid divide: bacteria of the FCB group superphylum have the potential to synthesize archaeal ether lipids.</title>
        <authorList>
            <person name="Villanueva L."/>
            <person name="Von Meijenfeldt F.A.B."/>
            <person name="Westbye A.B."/>
            <person name="Yadav S."/>
            <person name="Hopmans E.C."/>
            <person name="Dutilh B.E."/>
            <person name="Sinninghe Damste J.S."/>
        </authorList>
    </citation>
    <scope>NUCLEOTIDE SEQUENCE [LARGE SCALE GENOMIC DNA]</scope>
    <source>
        <strain evidence="3">NIOZ-UU47</strain>
    </source>
</reference>
<dbReference type="NCBIfam" id="TIGR01547">
    <property type="entry name" value="phage_term_2"/>
    <property type="match status" value="1"/>
</dbReference>
<dbReference type="Pfam" id="PF04466">
    <property type="entry name" value="Terminase_3"/>
    <property type="match status" value="1"/>
</dbReference>
<accession>A0A8J6TCU0</accession>
<dbReference type="Proteomes" id="UP000614424">
    <property type="component" value="Unassembled WGS sequence"/>
</dbReference>
<dbReference type="PANTHER" id="PTHR39184">
    <property type="match status" value="1"/>
</dbReference>
<dbReference type="InterPro" id="IPR035413">
    <property type="entry name" value="Terminase_L_C"/>
</dbReference>
<dbReference type="InterPro" id="IPR027417">
    <property type="entry name" value="P-loop_NTPase"/>
</dbReference>
<feature type="domain" description="Phage terminase large subunit N-terminal" evidence="1">
    <location>
        <begin position="15"/>
        <end position="221"/>
    </location>
</feature>
<organism evidence="3 4">
    <name type="scientific">Candidatus Desulfobia pelagia</name>
    <dbReference type="NCBI Taxonomy" id="2841692"/>
    <lineage>
        <taxon>Bacteria</taxon>
        <taxon>Pseudomonadati</taxon>
        <taxon>Thermodesulfobacteriota</taxon>
        <taxon>Desulfobulbia</taxon>
        <taxon>Desulfobulbales</taxon>
        <taxon>Desulfobulbaceae</taxon>
        <taxon>Candidatus Desulfobia</taxon>
    </lineage>
</organism>
<dbReference type="Gene3D" id="3.30.420.280">
    <property type="match status" value="1"/>
</dbReference>
<dbReference type="InterPro" id="IPR035412">
    <property type="entry name" value="Terminase_L_N"/>
</dbReference>
<dbReference type="PANTHER" id="PTHR39184:SF1">
    <property type="entry name" value="PBSX PHAGE TERMINASE LARGE SUBUNIT"/>
    <property type="match status" value="1"/>
</dbReference>
<sequence>MYNPVYIPYLENPRNTEIFYGGSSSGKSNFVAARAIEDILSGGHNYLCCRKMGNSLTKSVFNELEKAINKLKCRGLFDIVPSQGHITCVNGYQILFSGLDDVEKVKSITPKKGVITDIWIEEATEIARDDVKQLRKRLRGLAVYDGKRIRKRIILSFNPIYRTHWIVKEFFVPNNWKDDQTHFENDKIRILKTTHLDNLFLDPEDHEELENETDPYWREVYTYGNWGSLGDSILTNWRVEDLSKQSFGNIRHGVDFGYSQDPAAYVKIHYDPKRKRIYIFDGFSQTELTNPQLAERLKPHTGDNAVFCDSAEPKSIKELQDNGINAKAVKKGPNSILFGIQWLQQHKIIVDETLQGVVNELTIWGWKKDKNGDSLPIPEDKNNHYIDAVRYALEIEYMGLKGMDLS</sequence>
<proteinExistence type="predicted"/>
<evidence type="ECO:0000313" key="4">
    <source>
        <dbReference type="Proteomes" id="UP000614424"/>
    </source>
</evidence>
<gene>
    <name evidence="3" type="ORF">H8E41_11155</name>
</gene>
<comment type="caution">
    <text evidence="3">The sequence shown here is derived from an EMBL/GenBank/DDBJ whole genome shotgun (WGS) entry which is preliminary data.</text>
</comment>
<name>A0A8J6TCU0_9BACT</name>
<dbReference type="InterPro" id="IPR052380">
    <property type="entry name" value="Viral_DNA_packaging_terminase"/>
</dbReference>
<dbReference type="InterPro" id="IPR006437">
    <property type="entry name" value="Phage_terminase_lsu"/>
</dbReference>
<dbReference type="Gene3D" id="3.40.50.300">
    <property type="entry name" value="P-loop containing nucleotide triphosphate hydrolases"/>
    <property type="match status" value="1"/>
</dbReference>
<dbReference type="AlphaFoldDB" id="A0A8J6TCU0"/>
<evidence type="ECO:0000259" key="2">
    <source>
        <dbReference type="Pfam" id="PF17288"/>
    </source>
</evidence>
<feature type="domain" description="Phage terminase large subunit C-terminal" evidence="2">
    <location>
        <begin position="255"/>
        <end position="394"/>
    </location>
</feature>
<evidence type="ECO:0000313" key="3">
    <source>
        <dbReference type="EMBL" id="MBC8318454.1"/>
    </source>
</evidence>